<dbReference type="RefSeq" id="XP_024580030.1">
    <property type="nucleotide sequence ID" value="XM_024729676.1"/>
</dbReference>
<dbReference type="InterPro" id="IPR038765">
    <property type="entry name" value="Papain-like_cys_pep_sf"/>
</dbReference>
<protein>
    <submittedName>
        <fullName evidence="5">Ubiquitin carboxyl-terminal hydrolase 4</fullName>
    </submittedName>
</protein>
<sequence>MERRQDMTLERLAETLERQVGEDRLHEGDTWYLVSSRWWIRVFGTYSSNNFDRNDVQRHDKSFLEIQNACLLDLDRSDKKHQITVLQPMLMEGQDYRLVSQRVWKQLVDSFGYDWEIPRLVITQRLSNTLLVEVHPITFEIFGWRSGLSEPCELFDDEKKPLILTASQSCSLKELQLKIWQIASKSQLSTMFADIQEESVSTALQVCYRVDEQSLWKSFKDVRVQTDQTFTGFQLAQNPELILESIRVEHLELNQQELKSGNVRVHQLLVEGRFESKENSRDWRHNRFYSQILAEAWRFTLESGQLIDAMDTDNKWYESRIVDLKANHVKVHYRGWTSKWDEWIDRLSSRLAPLHTKVQNWRDFQIDDKILVGSEVKEKPFPEWRIARVIDVEKELTNSLRIQLEVDGMKVWMDAQDEMLCPVGTHKAVNSSKFMTSNVQSHSLVSSYSRYGRDEIGRGRPAVAGVVGLVNLGNTCFMNSMLQCLINTAPLREYFLRKDPTSGHPFFTKEINRDNPLGMSGMMAVEFASLLRKMWSNEFRVVTPTKLKSVIGQYAPQFAGYQQQDSQELMNFLLDGLHEDLNRVKSKPYTEPVERNGRTDSEVAREEWHQFLRRNDSVIVENFMGQLRSHVTCSNANCGNESITFDPYMNLSVPIPSNETVRVQVQLFWANGDIPTQYALCLPKEGCSILTAKEKLSELSKVPMERIYFVEVWRHRIVRPYADKMSIERVRDHILHAYELEKPVTKYSFSSSTIRPHTEAQRLETLELQDETKKEFELVELLHQAPVASPVDGRTIDERYDTFEDNNYKQRRVEVKWFNLPLLVSIQRKSTKAQVHDKVWQVVHRLVATEASDLSENQVGCKKDQQVPYRLHVTEASDRMTYMSDLSSDSEPWNVFRKRPFSLTLEWNRYGYQRGYDETSAKRIEPHESMKHLTISTETDPLTLFDCLSKFTEREQLGEADTWYCPKCKTHVRAFKKFDLYSLPKVLIFHLKRFRYAQNSFYMHRDKISSLVDFPTESLDLSAFVIGPGKDSKPLYDLYAVSEHVGGLGGGHYTAVAKNPETKQCVCFVLYPSRLNVHSFHDSELSIVVGQGNQQDLGLLTGLSNKRFLSSYRNKLKLLNLDQALSRVFRLKRKVRNAETKLFEWRPCTCTLVVRDGRHLLLLQTRGEKQDGNDEVEIVTIDVATELIEIVAEKNKTRCNLYWIAQVRRLQQKYQQHEPDTIATRLEDVHIAPLSSFHSNLSELPKSRTRRLELKKDVCSLSQDDRSSSSSTSCHSPAVTSRCCDETQPTATISDLDYTIDSSSCSPADDYEGIDPPVSPLSSISSKSTTIPLTAWKRSGYSQLNSPYYSSSSDSNISHRSIRCRILSHSIKLDDMKPETSQDDEESANTNELNERSKTSSSEAEVTTSSQERSVYRRMQQHDNVVNRSSRVHEEDESSQAELHILQRVEAALRKLELENAQAKTRERELLQEIQTLRDAAQVAAAEHQHTIHEYRTTRRELDAWRRAAQAAEAAATQLEQQLSIAYEEKQLVASEKLRLKHQNNELRTQVHRLDSLVYGRF</sequence>
<feature type="compositionally biased region" description="Low complexity" evidence="2">
    <location>
        <begin position="1399"/>
        <end position="1412"/>
    </location>
</feature>
<dbReference type="InterPro" id="IPR001394">
    <property type="entry name" value="Peptidase_C19_UCH"/>
</dbReference>
<organism evidence="5 6">
    <name type="scientific">Plasmopara halstedii</name>
    <name type="common">Downy mildew of sunflower</name>
    <dbReference type="NCBI Taxonomy" id="4781"/>
    <lineage>
        <taxon>Eukaryota</taxon>
        <taxon>Sar</taxon>
        <taxon>Stramenopiles</taxon>
        <taxon>Oomycota</taxon>
        <taxon>Peronosporomycetes</taxon>
        <taxon>Peronosporales</taxon>
        <taxon>Peronosporaceae</taxon>
        <taxon>Plasmopara</taxon>
    </lineage>
</organism>
<dbReference type="Gene3D" id="2.30.30.140">
    <property type="match status" value="1"/>
</dbReference>
<evidence type="ECO:0000256" key="2">
    <source>
        <dbReference type="SAM" id="MobiDB-lite"/>
    </source>
</evidence>
<keyword evidence="5" id="KW-0378">Hydrolase</keyword>
<dbReference type="InterPro" id="IPR035927">
    <property type="entry name" value="DUSP-like_sf"/>
</dbReference>
<dbReference type="SMART" id="SM00695">
    <property type="entry name" value="DUSP"/>
    <property type="match status" value="1"/>
</dbReference>
<dbReference type="InterPro" id="IPR050185">
    <property type="entry name" value="Ub_carboxyl-term_hydrolase"/>
</dbReference>
<dbReference type="Pfam" id="PF06337">
    <property type="entry name" value="DUSP"/>
    <property type="match status" value="1"/>
</dbReference>
<evidence type="ECO:0000259" key="4">
    <source>
        <dbReference type="PROSITE" id="PS51283"/>
    </source>
</evidence>
<dbReference type="PANTHER" id="PTHR21646">
    <property type="entry name" value="UBIQUITIN CARBOXYL-TERMINAL HYDROLASE"/>
    <property type="match status" value="1"/>
</dbReference>
<dbReference type="GO" id="GO:0004843">
    <property type="term" value="F:cysteine-type deubiquitinase activity"/>
    <property type="evidence" value="ECO:0007669"/>
    <property type="project" value="InterPro"/>
</dbReference>
<keyword evidence="6" id="KW-1185">Reference proteome</keyword>
<dbReference type="Gene3D" id="3.30.2230.10">
    <property type="entry name" value="DUSP-like"/>
    <property type="match status" value="1"/>
</dbReference>
<evidence type="ECO:0000259" key="3">
    <source>
        <dbReference type="PROSITE" id="PS50235"/>
    </source>
</evidence>
<dbReference type="SUPFAM" id="SSF143791">
    <property type="entry name" value="DUSP-like"/>
    <property type="match status" value="1"/>
</dbReference>
<dbReference type="PROSITE" id="PS00973">
    <property type="entry name" value="USP_2"/>
    <property type="match status" value="1"/>
</dbReference>
<evidence type="ECO:0000256" key="1">
    <source>
        <dbReference type="SAM" id="Coils"/>
    </source>
</evidence>
<dbReference type="OMA" id="DNKWYES"/>
<dbReference type="Gene3D" id="3.90.70.10">
    <property type="entry name" value="Cysteine proteinases"/>
    <property type="match status" value="2"/>
</dbReference>
<feature type="region of interest" description="Disordered" evidence="2">
    <location>
        <begin position="1373"/>
        <end position="1418"/>
    </location>
</feature>
<feature type="domain" description="USP" evidence="3">
    <location>
        <begin position="467"/>
        <end position="1115"/>
    </location>
</feature>
<dbReference type="InterPro" id="IPR028889">
    <property type="entry name" value="USP"/>
</dbReference>
<dbReference type="Pfam" id="PF00443">
    <property type="entry name" value="UCH"/>
    <property type="match status" value="1"/>
</dbReference>
<proteinExistence type="predicted"/>
<feature type="region of interest" description="Disordered" evidence="2">
    <location>
        <begin position="1307"/>
        <end position="1326"/>
    </location>
</feature>
<reference evidence="6" key="1">
    <citation type="submission" date="2014-09" db="EMBL/GenBank/DDBJ databases">
        <authorList>
            <person name="Sharma Rahul"/>
            <person name="Thines Marco"/>
        </authorList>
    </citation>
    <scope>NUCLEOTIDE SEQUENCE [LARGE SCALE GENOMIC DNA]</scope>
</reference>
<dbReference type="GO" id="GO:0016579">
    <property type="term" value="P:protein deubiquitination"/>
    <property type="evidence" value="ECO:0007669"/>
    <property type="project" value="InterPro"/>
</dbReference>
<dbReference type="OrthoDB" id="292964at2759"/>
<dbReference type="PANTHER" id="PTHR21646:SF46">
    <property type="entry name" value="UBIQUITIN CARBOXYL-TERMINAL HYDROLASE"/>
    <property type="match status" value="1"/>
</dbReference>
<dbReference type="InterPro" id="IPR016197">
    <property type="entry name" value="Chromo-like_dom_sf"/>
</dbReference>
<keyword evidence="1" id="KW-0175">Coiled coil</keyword>
<dbReference type="PROSITE" id="PS51283">
    <property type="entry name" value="DUSP"/>
    <property type="match status" value="1"/>
</dbReference>
<dbReference type="PROSITE" id="PS50235">
    <property type="entry name" value="USP_3"/>
    <property type="match status" value="1"/>
</dbReference>
<dbReference type="SUPFAM" id="SSF54001">
    <property type="entry name" value="Cysteine proteinases"/>
    <property type="match status" value="1"/>
</dbReference>
<dbReference type="Proteomes" id="UP000054928">
    <property type="component" value="Unassembled WGS sequence"/>
</dbReference>
<feature type="domain" description="DUSP" evidence="4">
    <location>
        <begin position="1"/>
        <end position="122"/>
    </location>
</feature>
<dbReference type="SUPFAM" id="SSF54160">
    <property type="entry name" value="Chromo domain-like"/>
    <property type="match status" value="1"/>
</dbReference>
<evidence type="ECO:0000313" key="6">
    <source>
        <dbReference type="Proteomes" id="UP000054928"/>
    </source>
</evidence>
<dbReference type="EMBL" id="CCYD01000810">
    <property type="protein sequence ID" value="CEG43661.1"/>
    <property type="molecule type" value="Genomic_DNA"/>
</dbReference>
<dbReference type="CDD" id="cd20104">
    <property type="entry name" value="MBT_PHF20L1-like"/>
    <property type="match status" value="1"/>
</dbReference>
<evidence type="ECO:0000313" key="5">
    <source>
        <dbReference type="EMBL" id="CEG43661.1"/>
    </source>
</evidence>
<dbReference type="GeneID" id="36409013"/>
<dbReference type="PROSITE" id="PS00972">
    <property type="entry name" value="USP_1"/>
    <property type="match status" value="1"/>
</dbReference>
<accession>A0A0P1AR61</accession>
<dbReference type="InterPro" id="IPR006615">
    <property type="entry name" value="Pept_C19_DUSP"/>
</dbReference>
<name>A0A0P1AR61_PLAHL</name>
<feature type="coiled-coil region" evidence="1">
    <location>
        <begin position="1446"/>
        <end position="1529"/>
    </location>
</feature>
<dbReference type="InterPro" id="IPR018200">
    <property type="entry name" value="USP_CS"/>
</dbReference>
<dbReference type="STRING" id="4781.A0A0P1AR61"/>